<accession>A0A0P1B888</accession>
<name>A0A0P1B888_PLAHL</name>
<reference evidence="2" key="1">
    <citation type="submission" date="2014-09" db="EMBL/GenBank/DDBJ databases">
        <authorList>
            <person name="Sharma Rahul"/>
            <person name="Thines Marco"/>
        </authorList>
    </citation>
    <scope>NUCLEOTIDE SEQUENCE [LARGE SCALE GENOMIC DNA]</scope>
</reference>
<protein>
    <submittedName>
        <fullName evidence="1">Uncharacterized protein</fullName>
    </submittedName>
</protein>
<dbReference type="GeneID" id="36403148"/>
<organism evidence="1 2">
    <name type="scientific">Plasmopara halstedii</name>
    <name type="common">Downy mildew of sunflower</name>
    <dbReference type="NCBI Taxonomy" id="4781"/>
    <lineage>
        <taxon>Eukaryota</taxon>
        <taxon>Sar</taxon>
        <taxon>Stramenopiles</taxon>
        <taxon>Oomycota</taxon>
        <taxon>Peronosporomycetes</taxon>
        <taxon>Peronosporales</taxon>
        <taxon>Peronosporaceae</taxon>
        <taxon>Plasmopara</taxon>
    </lineage>
</organism>
<dbReference type="Proteomes" id="UP000054928">
    <property type="component" value="Unassembled WGS sequence"/>
</dbReference>
<keyword evidence="2" id="KW-1185">Reference proteome</keyword>
<sequence length="63" mass="7062">MSLPITLPTELCETSAAESAFLWVSRSVKGLLEKVWERTTVSKRLSKLDLVFAARRRIRSAVG</sequence>
<proteinExistence type="predicted"/>
<dbReference type="EMBL" id="CCYD01003105">
    <property type="protein sequence ID" value="CEG50381.1"/>
    <property type="molecule type" value="Genomic_DNA"/>
</dbReference>
<dbReference type="AlphaFoldDB" id="A0A0P1B888"/>
<evidence type="ECO:0000313" key="2">
    <source>
        <dbReference type="Proteomes" id="UP000054928"/>
    </source>
</evidence>
<evidence type="ECO:0000313" key="1">
    <source>
        <dbReference type="EMBL" id="CEG50381.1"/>
    </source>
</evidence>
<dbReference type="RefSeq" id="XP_024586750.1">
    <property type="nucleotide sequence ID" value="XM_024721675.1"/>
</dbReference>